<accession>A0A0A0VCQ5</accession>
<feature type="region of interest" description="Disordered" evidence="1">
    <location>
        <begin position="1"/>
        <end position="39"/>
    </location>
</feature>
<gene>
    <name evidence="2" type="primary">mcrA</name>
</gene>
<dbReference type="EMBL" id="KM273458">
    <property type="protein sequence ID" value="AIW67466.1"/>
    <property type="molecule type" value="Genomic_DNA"/>
</dbReference>
<reference evidence="2" key="1">
    <citation type="journal article" date="2014" name="Environ. Microbiol.">
        <title>Colonization of rice roots with methanogenic archaea controls photosynthesis-derived CH4 emission.</title>
        <authorList>
            <person name="Pump J."/>
            <person name="Pratscher J."/>
            <person name="Conrad R."/>
        </authorList>
    </citation>
    <scope>NUCLEOTIDE SEQUENCE</scope>
</reference>
<feature type="compositionally biased region" description="Low complexity" evidence="1">
    <location>
        <begin position="20"/>
        <end position="39"/>
    </location>
</feature>
<evidence type="ECO:0000256" key="1">
    <source>
        <dbReference type="SAM" id="MobiDB-lite"/>
    </source>
</evidence>
<feature type="non-terminal residue" evidence="2">
    <location>
        <position position="111"/>
    </location>
</feature>
<feature type="region of interest" description="Disordered" evidence="1">
    <location>
        <begin position="84"/>
        <end position="111"/>
    </location>
</feature>
<evidence type="ECO:0000313" key="2">
    <source>
        <dbReference type="EMBL" id="AIW67466.1"/>
    </source>
</evidence>
<feature type="compositionally biased region" description="Low complexity" evidence="1">
    <location>
        <begin position="84"/>
        <end position="95"/>
    </location>
</feature>
<sequence length="111" mass="12094">VALQRQRVPRKSSATSQPRSTSTVWSSTNSTRPLSSPTSVVPSVQRFLPQHQVFPVHLQRQIPTRAWTAGTCRCSCTRKAGHVSASSATTCRTSAVPQTPCRSVPTRDYSA</sequence>
<name>A0A0A0VCQ5_9EURY</name>
<organism evidence="2">
    <name type="scientific">uncultured methanogenic archaeon</name>
    <dbReference type="NCBI Taxonomy" id="198240"/>
    <lineage>
        <taxon>Archaea</taxon>
        <taxon>Methanobacteriati</taxon>
        <taxon>Methanobacteriota</taxon>
        <taxon>environmental samples</taxon>
    </lineage>
</organism>
<dbReference type="AlphaFoldDB" id="A0A0A0VCQ5"/>
<proteinExistence type="predicted"/>
<feature type="non-terminal residue" evidence="2">
    <location>
        <position position="1"/>
    </location>
</feature>
<protein>
    <submittedName>
        <fullName evidence="2">Methyl coenzyme M reductase alpha subunit</fullName>
    </submittedName>
</protein>